<name>A0A2K8QI29_9GAMM</name>
<dbReference type="KEGG" id="dfn:CVE23_03325"/>
<accession>A0A2K8QI29</accession>
<dbReference type="Proteomes" id="UP000231901">
    <property type="component" value="Chromosome"/>
</dbReference>
<dbReference type="KEGG" id="ced:LH89_09410"/>
<organism evidence="1 2">
    <name type="scientific">Dickeya fangzhongdai</name>
    <dbReference type="NCBI Taxonomy" id="1778540"/>
    <lineage>
        <taxon>Bacteria</taxon>
        <taxon>Pseudomonadati</taxon>
        <taxon>Pseudomonadota</taxon>
        <taxon>Gammaproteobacteria</taxon>
        <taxon>Enterobacterales</taxon>
        <taxon>Pectobacteriaceae</taxon>
        <taxon>Dickeya</taxon>
    </lineage>
</organism>
<evidence type="ECO:0000313" key="2">
    <source>
        <dbReference type="Proteomes" id="UP000231901"/>
    </source>
</evidence>
<dbReference type="RefSeq" id="WP_038662552.1">
    <property type="nucleotide sequence ID" value="NZ_BMJF01000003.1"/>
</dbReference>
<proteinExistence type="predicted"/>
<dbReference type="AlphaFoldDB" id="A0A2K8QI29"/>
<sequence length="132" mass="14762">METEPQRQGPGSTAVSTVQRILAILVGMAETRLRLAVVELEQEKNLLIQLLLMVGLTLLFTAFGLMSLIVLIIWSIDPALRLTALCWITAALFGLALFGALWTLKRLRRSTLLRDTRKELATDRSLLEDESK</sequence>
<keyword evidence="2" id="KW-1185">Reference proteome</keyword>
<dbReference type="Pfam" id="PF07332">
    <property type="entry name" value="Phage_holin_3_6"/>
    <property type="match status" value="1"/>
</dbReference>
<dbReference type="InterPro" id="IPR009937">
    <property type="entry name" value="Phage_holin_3_6"/>
</dbReference>
<protein>
    <submittedName>
        <fullName evidence="1">Uncharacterized protein</fullName>
    </submittedName>
</protein>
<gene>
    <name evidence="1" type="ORF">CVE23_03325</name>
</gene>
<reference evidence="2" key="1">
    <citation type="journal article" date="2018" name="Genome Announc.">
        <title>Complete genome sequence of a Dickeya fangzhongdai type strain causing bleeding canker of pear tree trunks.</title>
        <authorList>
            <person name="Zhao Y."/>
            <person name="Tian Y."/>
            <person name="Li X."/>
            <person name="Hu B."/>
        </authorList>
    </citation>
    <scope>NUCLEOTIDE SEQUENCE [LARGE SCALE GENOMIC DNA]</scope>
    <source>
        <strain evidence="2">DSM 101947</strain>
    </source>
</reference>
<evidence type="ECO:0000313" key="1">
    <source>
        <dbReference type="EMBL" id="ATZ93092.1"/>
    </source>
</evidence>
<dbReference type="GeneID" id="66563370"/>
<dbReference type="EMBL" id="CP025003">
    <property type="protein sequence ID" value="ATZ93092.1"/>
    <property type="molecule type" value="Genomic_DNA"/>
</dbReference>